<evidence type="ECO:0000259" key="3">
    <source>
        <dbReference type="PROSITE" id="PS50222"/>
    </source>
</evidence>
<feature type="domain" description="EF-hand" evidence="3">
    <location>
        <begin position="104"/>
        <end position="139"/>
    </location>
</feature>
<feature type="chain" id="PRO_5027877512" evidence="2">
    <location>
        <begin position="25"/>
        <end position="144"/>
    </location>
</feature>
<dbReference type="AlphaFoldDB" id="A0A6P7FBX3"/>
<dbReference type="InterPro" id="IPR018247">
    <property type="entry name" value="EF_Hand_1_Ca_BS"/>
</dbReference>
<protein>
    <submittedName>
        <fullName evidence="4">Uncharacterized protein LOC114328705</fullName>
    </submittedName>
</protein>
<dbReference type="PROSITE" id="PS50222">
    <property type="entry name" value="EF_HAND_2"/>
    <property type="match status" value="2"/>
</dbReference>
<dbReference type="SUPFAM" id="SSF47473">
    <property type="entry name" value="EF-hand"/>
    <property type="match status" value="1"/>
</dbReference>
<dbReference type="Gene3D" id="1.10.238.10">
    <property type="entry name" value="EF-hand"/>
    <property type="match status" value="1"/>
</dbReference>
<evidence type="ECO:0000256" key="1">
    <source>
        <dbReference type="ARBA" id="ARBA00022837"/>
    </source>
</evidence>
<keyword evidence="2" id="KW-0732">Signal</keyword>
<evidence type="ECO:0000256" key="2">
    <source>
        <dbReference type="SAM" id="SignalP"/>
    </source>
</evidence>
<dbReference type="InterPro" id="IPR011992">
    <property type="entry name" value="EF-hand-dom_pair"/>
</dbReference>
<dbReference type="InParanoid" id="A0A6P7FBX3"/>
<keyword evidence="1" id="KW-0106">Calcium</keyword>
<dbReference type="GO" id="GO:0005509">
    <property type="term" value="F:calcium ion binding"/>
    <property type="evidence" value="ECO:0007669"/>
    <property type="project" value="InterPro"/>
</dbReference>
<accession>A0A6P7FBX3</accession>
<dbReference type="Pfam" id="PF13499">
    <property type="entry name" value="EF-hand_7"/>
    <property type="match status" value="1"/>
</dbReference>
<gene>
    <name evidence="4" type="primary">LOC114328705</name>
</gene>
<reference evidence="4" key="1">
    <citation type="submission" date="2025-08" db="UniProtKB">
        <authorList>
            <consortium name="RefSeq"/>
        </authorList>
    </citation>
    <scope>IDENTIFICATION</scope>
    <source>
        <tissue evidence="4">Whole insect</tissue>
    </source>
</reference>
<dbReference type="CDD" id="cd00051">
    <property type="entry name" value="EFh"/>
    <property type="match status" value="1"/>
</dbReference>
<organism evidence="4">
    <name type="scientific">Diabrotica virgifera virgifera</name>
    <name type="common">western corn rootworm</name>
    <dbReference type="NCBI Taxonomy" id="50390"/>
    <lineage>
        <taxon>Eukaryota</taxon>
        <taxon>Metazoa</taxon>
        <taxon>Ecdysozoa</taxon>
        <taxon>Arthropoda</taxon>
        <taxon>Hexapoda</taxon>
        <taxon>Insecta</taxon>
        <taxon>Pterygota</taxon>
        <taxon>Neoptera</taxon>
        <taxon>Endopterygota</taxon>
        <taxon>Coleoptera</taxon>
        <taxon>Polyphaga</taxon>
        <taxon>Cucujiformia</taxon>
        <taxon>Chrysomeloidea</taxon>
        <taxon>Chrysomelidae</taxon>
        <taxon>Galerucinae</taxon>
        <taxon>Diabroticina</taxon>
        <taxon>Diabroticites</taxon>
        <taxon>Diabrotica</taxon>
    </lineage>
</organism>
<evidence type="ECO:0000313" key="4">
    <source>
        <dbReference type="RefSeq" id="XP_028133439.1"/>
    </source>
</evidence>
<name>A0A6P7FBX3_DIAVI</name>
<dbReference type="PROSITE" id="PS00018">
    <property type="entry name" value="EF_HAND_1"/>
    <property type="match status" value="1"/>
</dbReference>
<dbReference type="RefSeq" id="XP_028133439.1">
    <property type="nucleotide sequence ID" value="XM_028277638.1"/>
</dbReference>
<sequence length="144" mass="16467">MKQNTFSILLVVFVLHLVITIASGNTLYKVWLEKYRKCLDDNTIEKRHCVASFNELDKNGDGRISKSESEPFIDKLAKSYAAQENPHTEDSPFAEVMAAIIADQIKGHLTTFFDEADTNRDGSLSLDEFKEARKYWKFKDTKLA</sequence>
<feature type="domain" description="EF-hand" evidence="3">
    <location>
        <begin position="44"/>
        <end position="79"/>
    </location>
</feature>
<feature type="signal peptide" evidence="2">
    <location>
        <begin position="1"/>
        <end position="24"/>
    </location>
</feature>
<dbReference type="InterPro" id="IPR002048">
    <property type="entry name" value="EF_hand_dom"/>
</dbReference>
<proteinExistence type="predicted"/>